<protein>
    <submittedName>
        <fullName evidence="3">Inhibitor of apoptosis</fullName>
    </submittedName>
</protein>
<organism evidence="2 3">
    <name type="scientific">Biomphalaria glabrata</name>
    <name type="common">Bloodfluke planorb</name>
    <name type="synonym">Freshwater snail</name>
    <dbReference type="NCBI Taxonomy" id="6526"/>
    <lineage>
        <taxon>Eukaryota</taxon>
        <taxon>Metazoa</taxon>
        <taxon>Spiralia</taxon>
        <taxon>Lophotrochozoa</taxon>
        <taxon>Mollusca</taxon>
        <taxon>Gastropoda</taxon>
        <taxon>Heterobranchia</taxon>
        <taxon>Euthyneura</taxon>
        <taxon>Panpulmonata</taxon>
        <taxon>Hygrophila</taxon>
        <taxon>Lymnaeoidea</taxon>
        <taxon>Planorbidae</taxon>
        <taxon>Biomphalaria</taxon>
    </lineage>
</organism>
<dbReference type="GO" id="GO:0005737">
    <property type="term" value="C:cytoplasm"/>
    <property type="evidence" value="ECO:0007669"/>
    <property type="project" value="TreeGrafter"/>
</dbReference>
<dbReference type="GeneID" id="106058779"/>
<dbReference type="InterPro" id="IPR050784">
    <property type="entry name" value="IAP"/>
</dbReference>
<dbReference type="SMART" id="SM00238">
    <property type="entry name" value="BIR"/>
    <property type="match status" value="1"/>
</dbReference>
<dbReference type="GO" id="GO:0051726">
    <property type="term" value="P:regulation of cell cycle"/>
    <property type="evidence" value="ECO:0007669"/>
    <property type="project" value="TreeGrafter"/>
</dbReference>
<sequence>MEPSPVAHASTRPILSQDNTDRNLTDEEEEHDEIDSQSTVTPTGARELGLQLWCQPYQNLSLHQRLETFQGTSSIFSNPKHLARAGFFYDGYADAIRCFFCGGGLHSLKLPSDYSIYMLHSTHYPDCIYIQCLLRVMCNLLAGLYSSDELERNFETEGDKIINLLEEDVLLIHPSLLCRNCGVNRVCMMFLPCCHLLYCLDCGITSDRCYYCLNLVSHFILAFKSISQYCVNV</sequence>
<dbReference type="Pfam" id="PF00653">
    <property type="entry name" value="BIR"/>
    <property type="match status" value="1"/>
</dbReference>
<dbReference type="GO" id="GO:0005634">
    <property type="term" value="C:nucleus"/>
    <property type="evidence" value="ECO:0007669"/>
    <property type="project" value="TreeGrafter"/>
</dbReference>
<dbReference type="Proteomes" id="UP001165740">
    <property type="component" value="Chromosome 4"/>
</dbReference>
<dbReference type="Gene3D" id="1.10.1170.10">
    <property type="entry name" value="Inhibitor Of Apoptosis Protein (2mihbC-IAP-1), Chain A"/>
    <property type="match status" value="1"/>
</dbReference>
<keyword evidence="2" id="KW-1185">Reference proteome</keyword>
<dbReference type="InterPro" id="IPR013083">
    <property type="entry name" value="Znf_RING/FYVE/PHD"/>
</dbReference>
<evidence type="ECO:0000256" key="1">
    <source>
        <dbReference type="SAM" id="MobiDB-lite"/>
    </source>
</evidence>
<dbReference type="OrthoDB" id="1711136at2759"/>
<gene>
    <name evidence="3" type="primary">LOC106058779</name>
</gene>
<dbReference type="OMA" id="YECEYNT"/>
<evidence type="ECO:0000313" key="3">
    <source>
        <dbReference type="RefSeq" id="XP_055882799.1"/>
    </source>
</evidence>
<feature type="compositionally biased region" description="Acidic residues" evidence="1">
    <location>
        <begin position="26"/>
        <end position="35"/>
    </location>
</feature>
<dbReference type="PANTHER" id="PTHR10044">
    <property type="entry name" value="INHIBITOR OF APOPTOSIS"/>
    <property type="match status" value="1"/>
</dbReference>
<dbReference type="PROSITE" id="PS50143">
    <property type="entry name" value="BIR_REPEAT_2"/>
    <property type="match status" value="1"/>
</dbReference>
<proteinExistence type="predicted"/>
<dbReference type="SUPFAM" id="SSF57924">
    <property type="entry name" value="Inhibitor of apoptosis (IAP) repeat"/>
    <property type="match status" value="1"/>
</dbReference>
<name>A0A9W3A6J0_BIOGL</name>
<dbReference type="InterPro" id="IPR001370">
    <property type="entry name" value="BIR_rpt"/>
</dbReference>
<evidence type="ECO:0000313" key="2">
    <source>
        <dbReference type="Proteomes" id="UP001165740"/>
    </source>
</evidence>
<dbReference type="PANTHER" id="PTHR10044:SF139">
    <property type="entry name" value="DEATH-ASSOCIATED INHIBITOR OF APOPTOSIS 2"/>
    <property type="match status" value="1"/>
</dbReference>
<dbReference type="Gene3D" id="3.30.40.10">
    <property type="entry name" value="Zinc/RING finger domain, C3HC4 (zinc finger)"/>
    <property type="match status" value="1"/>
</dbReference>
<dbReference type="AlphaFoldDB" id="A0A9W3A6J0"/>
<feature type="region of interest" description="Disordered" evidence="1">
    <location>
        <begin position="1"/>
        <end position="41"/>
    </location>
</feature>
<accession>A0A9W3A6J0</accession>
<reference evidence="3" key="1">
    <citation type="submission" date="2025-08" db="UniProtKB">
        <authorList>
            <consortium name="RefSeq"/>
        </authorList>
    </citation>
    <scope>IDENTIFICATION</scope>
</reference>
<dbReference type="RefSeq" id="XP_055882799.1">
    <property type="nucleotide sequence ID" value="XM_056026824.1"/>
</dbReference>